<dbReference type="Pfam" id="PF12937">
    <property type="entry name" value="F-box-like"/>
    <property type="match status" value="1"/>
</dbReference>
<evidence type="ECO:0000259" key="2">
    <source>
        <dbReference type="Pfam" id="PF25372"/>
    </source>
</evidence>
<dbReference type="PANTHER" id="PTHR13318">
    <property type="entry name" value="PARTNER OF PAIRED, ISOFORM B-RELATED"/>
    <property type="match status" value="1"/>
</dbReference>
<name>A0A8H7SK09_9FUNG</name>
<dbReference type="SUPFAM" id="SSF52047">
    <property type="entry name" value="RNI-like"/>
    <property type="match status" value="1"/>
</dbReference>
<protein>
    <recommendedName>
        <fullName evidence="5">F-box domain-containing protein</fullName>
    </recommendedName>
</protein>
<sequence>MDKLLPYETLTEIISYLKNDQATLVQLNQSCKKLYELTIPSLYKSPQFTRFTSFESFANSLSQENGTFVRRIDLHMVPHRWDSSKFTSLLTSITEKTLDLEMLNLDLCSQLTNKTLKKITKPLHDLRILSLDQCTMIGDEAIETLVVQCPYLQELYLGSTHITDKALQLLATKFILLTHVFMPGCEYISEQGVSVLTTKCKTLVYIDIKDCYNVVGHYNGCLSRSSTSSRFNIIPIVYSRHTNIFAVYIS</sequence>
<dbReference type="Pfam" id="PF25372">
    <property type="entry name" value="DUF7885"/>
    <property type="match status" value="1"/>
</dbReference>
<dbReference type="GO" id="GO:0031146">
    <property type="term" value="P:SCF-dependent proteasomal ubiquitin-dependent protein catabolic process"/>
    <property type="evidence" value="ECO:0007669"/>
    <property type="project" value="TreeGrafter"/>
</dbReference>
<dbReference type="InterPro" id="IPR006553">
    <property type="entry name" value="Leu-rich_rpt_Cys-con_subtyp"/>
</dbReference>
<dbReference type="InterPro" id="IPR057207">
    <property type="entry name" value="FBXL15_LRR"/>
</dbReference>
<keyword evidence="4" id="KW-1185">Reference proteome</keyword>
<reference evidence="3" key="1">
    <citation type="submission" date="2021-01" db="EMBL/GenBank/DDBJ databases">
        <title>Metabolic potential, ecology and presence of endohyphal bacteria is reflected in genomic diversity of Mucoromycotina.</title>
        <authorList>
            <person name="Muszewska A."/>
            <person name="Okrasinska A."/>
            <person name="Steczkiewicz K."/>
            <person name="Drgas O."/>
            <person name="Orlowska M."/>
            <person name="Perlinska-Lenart U."/>
            <person name="Aleksandrzak-Piekarczyk T."/>
            <person name="Szatraj K."/>
            <person name="Zielenkiewicz U."/>
            <person name="Pilsyk S."/>
            <person name="Malc E."/>
            <person name="Mieczkowski P."/>
            <person name="Kruszewska J.S."/>
            <person name="Biernat P."/>
            <person name="Pawlowska J."/>
        </authorList>
    </citation>
    <scope>NUCLEOTIDE SEQUENCE</scope>
    <source>
        <strain evidence="3">WA0000018081</strain>
    </source>
</reference>
<proteinExistence type="predicted"/>
<organism evidence="3 4">
    <name type="scientific">Thamnidium elegans</name>
    <dbReference type="NCBI Taxonomy" id="101142"/>
    <lineage>
        <taxon>Eukaryota</taxon>
        <taxon>Fungi</taxon>
        <taxon>Fungi incertae sedis</taxon>
        <taxon>Mucoromycota</taxon>
        <taxon>Mucoromycotina</taxon>
        <taxon>Mucoromycetes</taxon>
        <taxon>Mucorales</taxon>
        <taxon>Mucorineae</taxon>
        <taxon>Mucoraceae</taxon>
        <taxon>Thamnidium</taxon>
    </lineage>
</organism>
<gene>
    <name evidence="3" type="ORF">INT48_000011</name>
</gene>
<dbReference type="EMBL" id="JAEPRE010000177">
    <property type="protein sequence ID" value="KAG2230899.1"/>
    <property type="molecule type" value="Genomic_DNA"/>
</dbReference>
<dbReference type="AlphaFoldDB" id="A0A8H7SK09"/>
<evidence type="ECO:0008006" key="5">
    <source>
        <dbReference type="Google" id="ProtNLM"/>
    </source>
</evidence>
<feature type="domain" description="F-box/LRR-repeat protein 15-like leucin rich repeat" evidence="2">
    <location>
        <begin position="93"/>
        <end position="209"/>
    </location>
</feature>
<dbReference type="Proteomes" id="UP000613177">
    <property type="component" value="Unassembled WGS sequence"/>
</dbReference>
<dbReference type="Gene3D" id="3.80.10.10">
    <property type="entry name" value="Ribonuclease Inhibitor"/>
    <property type="match status" value="1"/>
</dbReference>
<dbReference type="SMART" id="SM00367">
    <property type="entry name" value="LRR_CC"/>
    <property type="match status" value="4"/>
</dbReference>
<evidence type="ECO:0000313" key="3">
    <source>
        <dbReference type="EMBL" id="KAG2230899.1"/>
    </source>
</evidence>
<evidence type="ECO:0000313" key="4">
    <source>
        <dbReference type="Proteomes" id="UP000613177"/>
    </source>
</evidence>
<dbReference type="InterPro" id="IPR001810">
    <property type="entry name" value="F-box_dom"/>
</dbReference>
<comment type="caution">
    <text evidence="3">The sequence shown here is derived from an EMBL/GenBank/DDBJ whole genome shotgun (WGS) entry which is preliminary data.</text>
</comment>
<accession>A0A8H7SK09</accession>
<feature type="domain" description="F-box" evidence="1">
    <location>
        <begin position="5"/>
        <end position="46"/>
    </location>
</feature>
<evidence type="ECO:0000259" key="1">
    <source>
        <dbReference type="Pfam" id="PF12937"/>
    </source>
</evidence>
<dbReference type="GO" id="GO:0019005">
    <property type="term" value="C:SCF ubiquitin ligase complex"/>
    <property type="evidence" value="ECO:0007669"/>
    <property type="project" value="TreeGrafter"/>
</dbReference>
<dbReference type="CDD" id="cd09917">
    <property type="entry name" value="F-box_SF"/>
    <property type="match status" value="1"/>
</dbReference>
<dbReference type="InterPro" id="IPR032675">
    <property type="entry name" value="LRR_dom_sf"/>
</dbReference>